<dbReference type="EC" id="5.4.99.5" evidence="1 3"/>
<name>A0A229UXJ0_9BACL</name>
<dbReference type="RefSeq" id="WP_094013310.1">
    <property type="nucleotide sequence ID" value="NZ_NMQW01000002.1"/>
</dbReference>
<feature type="binding site" evidence="2">
    <location>
        <position position="108"/>
    </location>
    <ligand>
        <name>prephenate</name>
        <dbReference type="ChEBI" id="CHEBI:29934"/>
    </ligand>
</feature>
<dbReference type="PIRSF" id="PIRSF005965">
    <property type="entry name" value="Chor_mut_AroH"/>
    <property type="match status" value="1"/>
</dbReference>
<dbReference type="Pfam" id="PF07736">
    <property type="entry name" value="CM_1"/>
    <property type="match status" value="1"/>
</dbReference>
<organism evidence="4 5">
    <name type="scientific">Paenibacillus rigui</name>
    <dbReference type="NCBI Taxonomy" id="554312"/>
    <lineage>
        <taxon>Bacteria</taxon>
        <taxon>Bacillati</taxon>
        <taxon>Bacillota</taxon>
        <taxon>Bacilli</taxon>
        <taxon>Bacillales</taxon>
        <taxon>Paenibacillaceae</taxon>
        <taxon>Paenibacillus</taxon>
    </lineage>
</organism>
<evidence type="ECO:0000313" key="4">
    <source>
        <dbReference type="EMBL" id="OXM88063.1"/>
    </source>
</evidence>
<dbReference type="GO" id="GO:0004106">
    <property type="term" value="F:chorismate mutase activity"/>
    <property type="evidence" value="ECO:0007669"/>
    <property type="project" value="UniProtKB-UniRule"/>
</dbReference>
<dbReference type="OrthoDB" id="9802232at2"/>
<reference evidence="4 5" key="1">
    <citation type="submission" date="2017-07" db="EMBL/GenBank/DDBJ databases">
        <title>Genome sequencing and assembly of Paenibacillus rigui.</title>
        <authorList>
            <person name="Mayilraj S."/>
        </authorList>
    </citation>
    <scope>NUCLEOTIDE SEQUENCE [LARGE SCALE GENOMIC DNA]</scope>
    <source>
        <strain evidence="4 5">JCM 16352</strain>
    </source>
</reference>
<dbReference type="GO" id="GO:0008652">
    <property type="term" value="P:amino acid biosynthetic process"/>
    <property type="evidence" value="ECO:0007669"/>
    <property type="project" value="UniProtKB-UniRule"/>
</dbReference>
<dbReference type="Proteomes" id="UP000215509">
    <property type="component" value="Unassembled WGS sequence"/>
</dbReference>
<keyword evidence="5" id="KW-1185">Reference proteome</keyword>
<comment type="caution">
    <text evidence="4">The sequence shown here is derived from an EMBL/GenBank/DDBJ whole genome shotgun (WGS) entry which is preliminary data.</text>
</comment>
<comment type="catalytic activity">
    <reaction evidence="3">
        <text>chorismate = prephenate</text>
        <dbReference type="Rhea" id="RHEA:13897"/>
        <dbReference type="ChEBI" id="CHEBI:29748"/>
        <dbReference type="ChEBI" id="CHEBI:29934"/>
        <dbReference type="EC" id="5.4.99.5"/>
    </reaction>
</comment>
<dbReference type="EMBL" id="NMQW01000002">
    <property type="protein sequence ID" value="OXM88063.1"/>
    <property type="molecule type" value="Genomic_DNA"/>
</dbReference>
<dbReference type="Gene3D" id="3.30.1330.40">
    <property type="entry name" value="RutC-like"/>
    <property type="match status" value="1"/>
</dbReference>
<protein>
    <recommendedName>
        <fullName evidence="1 3">chorismate mutase</fullName>
        <ecNumber evidence="1 3">5.4.99.5</ecNumber>
    </recommendedName>
</protein>
<dbReference type="PROSITE" id="PS51167">
    <property type="entry name" value="CHORISMATE_MUT_1"/>
    <property type="match status" value="1"/>
</dbReference>
<sequence>MFVRGIRGATTVEQNDKEEILAATIELWNQIIEQNGIVPEEIGAVYITVTPELTATFPASAIRQLPGFELVPLMCSVEVPVVGALSNCIRFMLMVNTDKKQNEIVHVYLKEAMRLRPDLSKLTKA</sequence>
<dbReference type="InterPro" id="IPR035959">
    <property type="entry name" value="RutC-like_sf"/>
</dbReference>
<accession>A0A229UXJ0</accession>
<dbReference type="NCBIfam" id="TIGR01796">
    <property type="entry name" value="CM_mono_aroH"/>
    <property type="match status" value="1"/>
</dbReference>
<dbReference type="CDD" id="cd02185">
    <property type="entry name" value="AroH"/>
    <property type="match status" value="1"/>
</dbReference>
<evidence type="ECO:0000256" key="1">
    <source>
        <dbReference type="NCBIfam" id="TIGR01796"/>
    </source>
</evidence>
<dbReference type="InterPro" id="IPR008243">
    <property type="entry name" value="Chorismate_mutase_AroH"/>
</dbReference>
<keyword evidence="2 3" id="KW-0028">Amino-acid biosynthesis</keyword>
<dbReference type="UniPathway" id="UPA00120">
    <property type="reaction ID" value="UER00203"/>
</dbReference>
<dbReference type="GO" id="GO:0009073">
    <property type="term" value="P:aromatic amino acid family biosynthetic process"/>
    <property type="evidence" value="ECO:0007669"/>
    <property type="project" value="UniProtKB-UniRule"/>
</dbReference>
<gene>
    <name evidence="4" type="primary">aroH</name>
    <name evidence="4" type="ORF">CF651_02925</name>
</gene>
<feature type="binding site" evidence="2">
    <location>
        <position position="7"/>
    </location>
    <ligand>
        <name>prephenate</name>
        <dbReference type="ChEBI" id="CHEBI:29934"/>
    </ligand>
</feature>
<dbReference type="PANTHER" id="PTHR21164">
    <property type="entry name" value="CHORISMATE MUTASE"/>
    <property type="match status" value="1"/>
</dbReference>
<keyword evidence="3" id="KW-0413">Isomerase</keyword>
<dbReference type="AlphaFoldDB" id="A0A229UXJ0"/>
<evidence type="ECO:0000313" key="5">
    <source>
        <dbReference type="Proteomes" id="UP000215509"/>
    </source>
</evidence>
<dbReference type="GO" id="GO:0046417">
    <property type="term" value="P:chorismate metabolic process"/>
    <property type="evidence" value="ECO:0007669"/>
    <property type="project" value="TreeGrafter"/>
</dbReference>
<evidence type="ECO:0000256" key="2">
    <source>
        <dbReference type="PIRSR" id="PIRSR005965-1"/>
    </source>
</evidence>
<keyword evidence="2 3" id="KW-0057">Aromatic amino acid biosynthesis</keyword>
<dbReference type="PANTHER" id="PTHR21164:SF0">
    <property type="entry name" value="CHORISMATE MUTASE AROH"/>
    <property type="match status" value="1"/>
</dbReference>
<dbReference type="SUPFAM" id="SSF55298">
    <property type="entry name" value="YjgF-like"/>
    <property type="match status" value="1"/>
</dbReference>
<evidence type="ECO:0000256" key="3">
    <source>
        <dbReference type="PROSITE-ProRule" id="PRU00514"/>
    </source>
</evidence>
<feature type="binding site" evidence="2">
    <location>
        <position position="90"/>
    </location>
    <ligand>
        <name>prephenate</name>
        <dbReference type="ChEBI" id="CHEBI:29934"/>
    </ligand>
</feature>
<proteinExistence type="predicted"/>